<evidence type="ECO:0000313" key="2">
    <source>
        <dbReference type="Proteomes" id="UP000694845"/>
    </source>
</evidence>
<reference evidence="3" key="1">
    <citation type="submission" date="2025-08" db="UniProtKB">
        <authorList>
            <consortium name="RefSeq"/>
        </authorList>
    </citation>
    <scope>IDENTIFICATION</scope>
</reference>
<dbReference type="AlphaFoldDB" id="A0A8B7YTD5"/>
<keyword evidence="2" id="KW-1185">Reference proteome</keyword>
<evidence type="ECO:0000256" key="1">
    <source>
        <dbReference type="SAM" id="MobiDB-lite"/>
    </source>
</evidence>
<sequence>MSTSNHSGGNSLPLVLYIHVTTTETQQDTRQKVYENKSAADGFPQFQLRSETVAGGAVFDQMMTLFWTRITEEDFRRLQMIIINGYGQTNTGCLGDSEFTGAYLKLILLSLVHRFSPETINNWKGHEIAVVCAQCYSHVFVQHAKCVPATDPVYHFVPLTTAYQPYLINPELPEKMPFVKWDTRSFLKNLLLSPKRSISSEDYVLGPSPTSPRTHTPRPASRTASDITQSPTSSPW</sequence>
<feature type="compositionally biased region" description="Low complexity" evidence="1">
    <location>
        <begin position="207"/>
        <end position="224"/>
    </location>
</feature>
<name>A0A8B7YTD5_ACAPL</name>
<dbReference type="OMA" id="CAQCYSH"/>
<dbReference type="GeneID" id="110982460"/>
<dbReference type="Proteomes" id="UP000694845">
    <property type="component" value="Unplaced"/>
</dbReference>
<feature type="compositionally biased region" description="Polar residues" evidence="1">
    <location>
        <begin position="225"/>
        <end position="236"/>
    </location>
</feature>
<protein>
    <submittedName>
        <fullName evidence="3">Uncharacterized protein LOC110982460</fullName>
    </submittedName>
</protein>
<evidence type="ECO:0000313" key="3">
    <source>
        <dbReference type="RefSeq" id="XP_022096553.1"/>
    </source>
</evidence>
<dbReference type="KEGG" id="aplc:110982460"/>
<accession>A0A8B7YTD5</accession>
<feature type="region of interest" description="Disordered" evidence="1">
    <location>
        <begin position="200"/>
        <end position="236"/>
    </location>
</feature>
<organism evidence="2 3">
    <name type="scientific">Acanthaster planci</name>
    <name type="common">Crown-of-thorns starfish</name>
    <dbReference type="NCBI Taxonomy" id="133434"/>
    <lineage>
        <taxon>Eukaryota</taxon>
        <taxon>Metazoa</taxon>
        <taxon>Echinodermata</taxon>
        <taxon>Eleutherozoa</taxon>
        <taxon>Asterozoa</taxon>
        <taxon>Asteroidea</taxon>
        <taxon>Valvatacea</taxon>
        <taxon>Valvatida</taxon>
        <taxon>Acanthasteridae</taxon>
        <taxon>Acanthaster</taxon>
    </lineage>
</organism>
<gene>
    <name evidence="3" type="primary">LOC110982460</name>
</gene>
<dbReference type="OrthoDB" id="10287871at2759"/>
<proteinExistence type="predicted"/>
<dbReference type="RefSeq" id="XP_022096553.1">
    <property type="nucleotide sequence ID" value="XM_022240861.1"/>
</dbReference>